<dbReference type="EMBL" id="JAMPJU010000001">
    <property type="protein sequence ID" value="MCV9881196.1"/>
    <property type="molecule type" value="Genomic_DNA"/>
</dbReference>
<dbReference type="Proteomes" id="UP001165568">
    <property type="component" value="Unassembled WGS sequence"/>
</dbReference>
<evidence type="ECO:0000313" key="2">
    <source>
        <dbReference type="EMBL" id="MCV9877238.1"/>
    </source>
</evidence>
<organism evidence="2 5">
    <name type="scientific">Brenneria izbisi</name>
    <dbReference type="NCBI Taxonomy" id="2939450"/>
    <lineage>
        <taxon>Bacteria</taxon>
        <taxon>Pseudomonadati</taxon>
        <taxon>Pseudomonadota</taxon>
        <taxon>Gammaproteobacteria</taxon>
        <taxon>Enterobacterales</taxon>
        <taxon>Pectobacteriaceae</taxon>
        <taxon>Brenneria</taxon>
    </lineage>
</organism>
<protein>
    <submittedName>
        <fullName evidence="2">Uncharacterized protein</fullName>
    </submittedName>
</protein>
<reference evidence="2" key="1">
    <citation type="submission" date="2022-04" db="EMBL/GenBank/DDBJ databases">
        <title>Brenneria sp. isolated from walnut trees in Serbia.</title>
        <authorList>
            <person name="Gasic K."/>
            <person name="Zlatkovic N."/>
            <person name="Kuzmanovic N."/>
        </authorList>
    </citation>
    <scope>NUCLEOTIDE SEQUENCE</scope>
    <source>
        <strain evidence="3">KBI 423</strain>
        <strain evidence="2">KBI 447</strain>
    </source>
</reference>
<comment type="caution">
    <text evidence="2">The sequence shown here is derived from an EMBL/GenBank/DDBJ whole genome shotgun (WGS) entry which is preliminary data.</text>
</comment>
<sequence length="162" mass="18521">MVGVFVCADKRFGNSALIGATNIVMRNLGDNGESPALRLDEMPVIKAFARGSDPVKSTQFSEDFYRMMTQANQINSTINDYRKQGRQGDANELLQENRGKLSQRKALTATQKQVKQLNAQIELTRIDRILTSEQKRERIDRLMEKRNKLVQLAVERVNPYFD</sequence>
<evidence type="ECO:0000313" key="3">
    <source>
        <dbReference type="EMBL" id="MCV9881196.1"/>
    </source>
</evidence>
<evidence type="ECO:0000313" key="5">
    <source>
        <dbReference type="Proteomes" id="UP001165569"/>
    </source>
</evidence>
<accession>A0AA42C1E9</accession>
<name>A0AA42C1E9_9GAMM</name>
<evidence type="ECO:0000256" key="1">
    <source>
        <dbReference type="SAM" id="Coils"/>
    </source>
</evidence>
<keyword evidence="4" id="KW-1185">Reference proteome</keyword>
<proteinExistence type="predicted"/>
<dbReference type="AlphaFoldDB" id="A0AA42C1E9"/>
<dbReference type="RefSeq" id="WP_264088870.1">
    <property type="nucleotide sequence ID" value="NZ_JAMPJT010000001.1"/>
</dbReference>
<feature type="coiled-coil region" evidence="1">
    <location>
        <begin position="107"/>
        <end position="152"/>
    </location>
</feature>
<gene>
    <name evidence="2" type="ORF">NC803_00005</name>
    <name evidence="3" type="ORF">NC856_02740</name>
</gene>
<keyword evidence="1" id="KW-0175">Coiled coil</keyword>
<evidence type="ECO:0000313" key="4">
    <source>
        <dbReference type="Proteomes" id="UP001165568"/>
    </source>
</evidence>
<dbReference type="EMBL" id="JAMPJT010000001">
    <property type="protein sequence ID" value="MCV9877238.1"/>
    <property type="molecule type" value="Genomic_DNA"/>
</dbReference>
<dbReference type="Proteomes" id="UP001165569">
    <property type="component" value="Unassembled WGS sequence"/>
</dbReference>